<dbReference type="SUPFAM" id="SSF63829">
    <property type="entry name" value="Calcium-dependent phosphotriesterase"/>
    <property type="match status" value="1"/>
</dbReference>
<dbReference type="EMBL" id="ASJR01000001">
    <property type="protein sequence ID" value="ERP39265.1"/>
    <property type="molecule type" value="Genomic_DNA"/>
</dbReference>
<dbReference type="Gene3D" id="2.130.10.10">
    <property type="entry name" value="YVTN repeat-like/Quinoprotein amine dehydrogenase"/>
    <property type="match status" value="2"/>
</dbReference>
<dbReference type="AlphaFoldDB" id="U7D8H5"/>
<gene>
    <name evidence="2" type="ORF">CALK_0056</name>
</gene>
<dbReference type="Proteomes" id="UP000017148">
    <property type="component" value="Unassembled WGS sequence"/>
</dbReference>
<reference evidence="2 3" key="1">
    <citation type="journal article" date="2013" name="Environ. Microbiol.">
        <title>Genome analysis of Chitinivibrio alkaliphilus gen. nov., sp. nov., a novel extremely haloalkaliphilic anaerobic chitinolytic bacterium from the candidate phylum Termite Group 3.</title>
        <authorList>
            <person name="Sorokin D.Y."/>
            <person name="Gumerov V.M."/>
            <person name="Rakitin A.L."/>
            <person name="Beletsky A.V."/>
            <person name="Damste J.S."/>
            <person name="Muyzer G."/>
            <person name="Mardanov A.V."/>
            <person name="Ravin N.V."/>
        </authorList>
    </citation>
    <scope>NUCLEOTIDE SEQUENCE [LARGE SCALE GENOMIC DNA]</scope>
    <source>
        <strain evidence="2 3">ACht1</strain>
    </source>
</reference>
<dbReference type="InterPro" id="IPR015943">
    <property type="entry name" value="WD40/YVTN_repeat-like_dom_sf"/>
</dbReference>
<evidence type="ECO:0000313" key="3">
    <source>
        <dbReference type="Proteomes" id="UP000017148"/>
    </source>
</evidence>
<dbReference type="eggNOG" id="COG3292">
    <property type="taxonomic scope" value="Bacteria"/>
</dbReference>
<sequence length="761" mass="85102">MKYILCMVWALLLCAQILFANVGQSSVAVLNFPWGARSTGLGETFTGIADTEEALFYNPAGLGQAPLANAWVHYDQHDFGYTKIHGVGSQLWSVNEHGEILSFVGSSWNRYHTHFVDDGEELEDVVERYLDVSGSDLRERAKDMVIAKNNLRDELRDELHAVLVEAGVDGNDVDSLVEVLVQLPAREQNETAVFAELAYYLADDDLHTPGEIVELLRAPLDIRGRFSLRIPYNIGPSGRVYDILAQENDVLWVATDDGLWRFSAGWTQYGSLDGVPSETVYSLNQGESGEIYIATKAGPARYIDGDFSRIGTGEEEHLLSQPVYAIARDAEGVWYFALEESLLEYYDDEDYTYIGTEQGLYDSRVTALFIDSRDRLWVGTRGGVVRFDEEGRRRFNLGENTVVKSFGEEDSHTHWVATDRGASQIVEEEQESGSPEYVITIFHERNSLHSSHITDVVIAQNGDIWLSTDSGIERYQRGQMRASLFFENLLPSLGIDDMWHAAAAVVYPIGDWGSVGFFWNQLYFGEIETGGVSGTGQAGSQESAFEFETGLSYGFPVTSDFSLGLNLKYAYSRLERDRAEATTVAVDAGLLRRNLFIDNLDLGFVLKNMGPPVTYSESEAADPIPFLARLGLSYAPIDRPGSRLVVAVDANREIVYRDEDGGYNFIQAIYYDLLRRDDEKSYMDKFREIIWHGGVEYTYADFISFRSGILYDDAGSRSELSIGIGAELNNILADISIIVSTLGDDNQVRENQTRFSVTYIP</sequence>
<dbReference type="InterPro" id="IPR011110">
    <property type="entry name" value="Reg_prop"/>
</dbReference>
<dbReference type="Pfam" id="PF07494">
    <property type="entry name" value="Reg_prop"/>
    <property type="match status" value="1"/>
</dbReference>
<dbReference type="RefSeq" id="WP_022635625.1">
    <property type="nucleotide sequence ID" value="NZ_ASJR01000001.1"/>
</dbReference>
<dbReference type="Gene3D" id="2.40.160.60">
    <property type="entry name" value="Outer membrane protein transport protein (OMPP1/FadL/TodX)"/>
    <property type="match status" value="2"/>
</dbReference>
<comment type="caution">
    <text evidence="2">The sequence shown here is derived from an EMBL/GenBank/DDBJ whole genome shotgun (WGS) entry which is preliminary data.</text>
</comment>
<accession>U7D8H5</accession>
<evidence type="ECO:0000256" key="1">
    <source>
        <dbReference type="SAM" id="SignalP"/>
    </source>
</evidence>
<dbReference type="eggNOG" id="COG3637">
    <property type="taxonomic scope" value="Bacteria"/>
</dbReference>
<keyword evidence="3" id="KW-1185">Reference proteome</keyword>
<dbReference type="STRING" id="1313304.CALK_0056"/>
<keyword evidence="1" id="KW-0732">Signal</keyword>
<organism evidence="2 3">
    <name type="scientific">Chitinivibrio alkaliphilus ACht1</name>
    <dbReference type="NCBI Taxonomy" id="1313304"/>
    <lineage>
        <taxon>Bacteria</taxon>
        <taxon>Pseudomonadati</taxon>
        <taxon>Fibrobacterota</taxon>
        <taxon>Chitinivibrionia</taxon>
        <taxon>Chitinivibrionales</taxon>
        <taxon>Chitinivibrionaceae</taxon>
        <taxon>Chitinivibrio</taxon>
    </lineage>
</organism>
<evidence type="ECO:0000313" key="2">
    <source>
        <dbReference type="EMBL" id="ERP39265.1"/>
    </source>
</evidence>
<name>U7D8H5_9BACT</name>
<protein>
    <submittedName>
        <fullName evidence="2">Putative periplasmic ligand-binding sensor protein</fullName>
    </submittedName>
</protein>
<feature type="chain" id="PRO_5004679018" evidence="1">
    <location>
        <begin position="21"/>
        <end position="761"/>
    </location>
</feature>
<proteinExistence type="predicted"/>
<dbReference type="OrthoDB" id="9758448at2"/>
<feature type="signal peptide" evidence="1">
    <location>
        <begin position="1"/>
        <end position="20"/>
    </location>
</feature>
<dbReference type="NCBIfam" id="NF033709">
    <property type="entry name" value="PorV_fam"/>
    <property type="match status" value="1"/>
</dbReference>